<dbReference type="GeneID" id="9229728"/>
<feature type="compositionally biased region" description="Polar residues" evidence="1">
    <location>
        <begin position="55"/>
        <end position="66"/>
    </location>
</feature>
<dbReference type="HOGENOM" id="CLU_046457_0_0_1"/>
<sequence length="457" mass="51130">MADEAHMSQSYLSSSSSSPMSNKQISQVYKQASQLFLTRRLQESLSLLEPIITPSPGQESEQQNGEGDSPAPPLAPIATASSNLKIKIWNLYITILSAIVDLGPEEGRAQLGQKEWKAIATTVREGKVWDTVVNMGYHGREGSVDGDIVYNLATLLLNHSASQKLNQERLETYLSSYGQPDLDVSAHLQHLSSGKRKQRMASAAGADTPKDLAVRVKLLEMFTLHVLPRNDEWDYAREFINLSEALDDDRKETFIQTLDNLLEEKEKGAQRAAEIQQEKEEELERQRKQREDEERQSAEEEKRKQEREQKQKQQQESLGGKSTGNHRRSSSEIDYGIEKSNPNSPMKNRVVKPALKKTLSSEPSPAKQTKKSTTGKSQPLVLARMRILANLLITFMKNLARSLVSNPLSYLKSLLVVLGVLMALGRPDVRNRILQVTGAGWQKVRGTIGMGVKVSYI</sequence>
<reference evidence="3" key="1">
    <citation type="journal article" date="2012" name="MBio">
        <title>Comparative genome analysis of Trichophyton rubrum and related dermatophytes reveals candidate genes involved in infection.</title>
        <authorList>
            <person name="Martinez D.A."/>
            <person name="Oliver B.G."/>
            <person name="Graeser Y."/>
            <person name="Goldberg J.M."/>
            <person name="Li W."/>
            <person name="Martinez-Rossi N.M."/>
            <person name="Monod M."/>
            <person name="Shelest E."/>
            <person name="Barton R.C."/>
            <person name="Birch E."/>
            <person name="Brakhage A.A."/>
            <person name="Chen Z."/>
            <person name="Gurr S.J."/>
            <person name="Heiman D."/>
            <person name="Heitman J."/>
            <person name="Kosti I."/>
            <person name="Rossi A."/>
            <person name="Saif S."/>
            <person name="Samalova M."/>
            <person name="Saunders C.W."/>
            <person name="Shea T."/>
            <person name="Summerbell R.C."/>
            <person name="Xu J."/>
            <person name="Young S."/>
            <person name="Zeng Q."/>
            <person name="Birren B.W."/>
            <person name="Cuomo C.A."/>
            <person name="White T.C."/>
        </authorList>
    </citation>
    <scope>NUCLEOTIDE SEQUENCE [LARGE SCALE GENOMIC DNA]</scope>
    <source>
        <strain evidence="3">ATCC MYA-4605 / CBS 113480</strain>
    </source>
</reference>
<feature type="compositionally biased region" description="Basic and acidic residues" evidence="1">
    <location>
        <begin position="276"/>
        <end position="313"/>
    </location>
</feature>
<feature type="region of interest" description="Disordered" evidence="1">
    <location>
        <begin position="1"/>
        <end position="25"/>
    </location>
</feature>
<keyword evidence="3" id="KW-1185">Reference proteome</keyword>
<dbReference type="RefSeq" id="XP_002848404.1">
    <property type="nucleotide sequence ID" value="XM_002848358.1"/>
</dbReference>
<name>C5FMI8_ARTOC</name>
<feature type="region of interest" description="Disordered" evidence="1">
    <location>
        <begin position="269"/>
        <end position="377"/>
    </location>
</feature>
<evidence type="ECO:0000256" key="1">
    <source>
        <dbReference type="SAM" id="MobiDB-lite"/>
    </source>
</evidence>
<protein>
    <submittedName>
        <fullName evidence="2">Peroxin 26</fullName>
    </submittedName>
</protein>
<gene>
    <name evidence="2" type="ORF">MCYG_03910</name>
</gene>
<proteinExistence type="predicted"/>
<dbReference type="AlphaFoldDB" id="C5FMI8"/>
<dbReference type="EMBL" id="DS995703">
    <property type="protein sequence ID" value="EEQ31091.1"/>
    <property type="molecule type" value="Genomic_DNA"/>
</dbReference>
<dbReference type="VEuPathDB" id="FungiDB:MCYG_03910"/>
<organism evidence="2 3">
    <name type="scientific">Arthroderma otae (strain ATCC MYA-4605 / CBS 113480)</name>
    <name type="common">Microsporum canis</name>
    <dbReference type="NCBI Taxonomy" id="554155"/>
    <lineage>
        <taxon>Eukaryota</taxon>
        <taxon>Fungi</taxon>
        <taxon>Dikarya</taxon>
        <taxon>Ascomycota</taxon>
        <taxon>Pezizomycotina</taxon>
        <taxon>Eurotiomycetes</taxon>
        <taxon>Eurotiomycetidae</taxon>
        <taxon>Onygenales</taxon>
        <taxon>Arthrodermataceae</taxon>
        <taxon>Microsporum</taxon>
    </lineage>
</organism>
<feature type="region of interest" description="Disordered" evidence="1">
    <location>
        <begin position="51"/>
        <end position="76"/>
    </location>
</feature>
<dbReference type="STRING" id="554155.C5FMI8"/>
<dbReference type="eggNOG" id="ENOG502S0P1">
    <property type="taxonomic scope" value="Eukaryota"/>
</dbReference>
<feature type="compositionally biased region" description="Low complexity" evidence="1">
    <location>
        <begin position="8"/>
        <end position="25"/>
    </location>
</feature>
<evidence type="ECO:0000313" key="2">
    <source>
        <dbReference type="EMBL" id="EEQ31091.1"/>
    </source>
</evidence>
<dbReference type="Proteomes" id="UP000002035">
    <property type="component" value="Unassembled WGS sequence"/>
</dbReference>
<accession>C5FMI8</accession>
<dbReference type="OrthoDB" id="3981028at2759"/>
<dbReference type="OMA" id="RNDEWEY"/>
<evidence type="ECO:0000313" key="3">
    <source>
        <dbReference type="Proteomes" id="UP000002035"/>
    </source>
</evidence>